<keyword evidence="1" id="KW-0812">Transmembrane</keyword>
<proteinExistence type="predicted"/>
<feature type="transmembrane region" description="Helical" evidence="1">
    <location>
        <begin position="12"/>
        <end position="36"/>
    </location>
</feature>
<keyword evidence="1" id="KW-0472">Membrane</keyword>
<dbReference type="EMBL" id="PJNB01000001">
    <property type="protein sequence ID" value="PKW13904.1"/>
    <property type="molecule type" value="Genomic_DNA"/>
</dbReference>
<reference evidence="2" key="1">
    <citation type="submission" date="2017-12" db="EMBL/GenBank/DDBJ databases">
        <title>Sequencing the genomes of 1000 Actinobacteria strains.</title>
        <authorList>
            <person name="Klenk H.-P."/>
        </authorList>
    </citation>
    <scope>NUCLEOTIDE SEQUENCE [LARGE SCALE GENOMIC DNA]</scope>
    <source>
        <strain evidence="2">DSM 44228</strain>
    </source>
</reference>
<feature type="transmembrane region" description="Helical" evidence="1">
    <location>
        <begin position="105"/>
        <end position="124"/>
    </location>
</feature>
<evidence type="ECO:0000256" key="1">
    <source>
        <dbReference type="SAM" id="Phobius"/>
    </source>
</evidence>
<accession>A0A2N3XT99</accession>
<feature type="transmembrane region" description="Helical" evidence="1">
    <location>
        <begin position="130"/>
        <end position="151"/>
    </location>
</feature>
<dbReference type="Pfam" id="PF09900">
    <property type="entry name" value="DUF2127"/>
    <property type="match status" value="1"/>
</dbReference>
<evidence type="ECO:0000313" key="2">
    <source>
        <dbReference type="EMBL" id="PKW13904.1"/>
    </source>
</evidence>
<comment type="caution">
    <text evidence="2">The sequence shown here is derived from an EMBL/GenBank/DDBJ whole genome shotgun (WGS) entry which is preliminary data.</text>
</comment>
<dbReference type="RefSeq" id="WP_010308295.1">
    <property type="nucleotide sequence ID" value="NZ_CP061007.1"/>
</dbReference>
<gene>
    <name evidence="2" type="ORF">A8926_1473</name>
</gene>
<keyword evidence="3" id="KW-1185">Reference proteome</keyword>
<evidence type="ECO:0000313" key="3">
    <source>
        <dbReference type="Proteomes" id="UP000233786"/>
    </source>
</evidence>
<dbReference type="Proteomes" id="UP000233786">
    <property type="component" value="Unassembled WGS sequence"/>
</dbReference>
<keyword evidence="1" id="KW-1133">Transmembrane helix</keyword>
<name>A0A2N3XT99_SACSN</name>
<dbReference type="STRING" id="994479.GCA_000194155_04184"/>
<dbReference type="AlphaFoldDB" id="A0A2N3XT99"/>
<organism evidence="2 3">
    <name type="scientific">Saccharopolyspora spinosa</name>
    <dbReference type="NCBI Taxonomy" id="60894"/>
    <lineage>
        <taxon>Bacteria</taxon>
        <taxon>Bacillati</taxon>
        <taxon>Actinomycetota</taxon>
        <taxon>Actinomycetes</taxon>
        <taxon>Pseudonocardiales</taxon>
        <taxon>Pseudonocardiaceae</taxon>
        <taxon>Saccharopolyspora</taxon>
    </lineage>
</organism>
<dbReference type="OrthoDB" id="3684244at2"/>
<sequence>MAAETTMTDKLFRVAVLLKGLDGAVQLIGGVLLIFLSPDTVTRFAHAVVTRDLLGPPAGSLAGHFEEAAQHFASGGSTFVIAYLIAHGVIKIGLVIGLLLKIMPLYPVALTALGLFVIFEVLRAVQTRSIALPFFAALDVVIIILVLREYLELRRRSQ</sequence>
<dbReference type="InterPro" id="IPR021125">
    <property type="entry name" value="DUF2127"/>
</dbReference>
<protein>
    <submittedName>
        <fullName evidence="2">Membrane protein</fullName>
    </submittedName>
</protein>